<dbReference type="CDD" id="cd00829">
    <property type="entry name" value="SCP-x_thiolase"/>
    <property type="match status" value="1"/>
</dbReference>
<evidence type="ECO:0000256" key="1">
    <source>
        <dbReference type="ARBA" id="ARBA00012352"/>
    </source>
</evidence>
<gene>
    <name evidence="9" type="ORF">NBH00_10885</name>
</gene>
<dbReference type="EC" id="2.3.1.176" evidence="1"/>
<protein>
    <recommendedName>
        <fullName evidence="1">propanoyl-CoA C-acyltransferase</fullName>
        <ecNumber evidence="1">2.3.1.176</ecNumber>
    </recommendedName>
    <alternativeName>
        <fullName evidence="6">Propanoyl-CoA C-acyltransferase</fullName>
    </alternativeName>
</protein>
<accession>A0ABY5E1K0</accession>
<dbReference type="InterPro" id="IPR055140">
    <property type="entry name" value="Thiolase_C_2"/>
</dbReference>
<name>A0ABY5E1K0_9ACTN</name>
<keyword evidence="2" id="KW-0813">Transport</keyword>
<evidence type="ECO:0000259" key="8">
    <source>
        <dbReference type="Pfam" id="PF22691"/>
    </source>
</evidence>
<evidence type="ECO:0000256" key="5">
    <source>
        <dbReference type="ARBA" id="ARBA00023121"/>
    </source>
</evidence>
<evidence type="ECO:0000256" key="3">
    <source>
        <dbReference type="ARBA" id="ARBA00022679"/>
    </source>
</evidence>
<sequence>MQHDIYVAGAGMTTFGKQLERGLRSLAEEAVRDALADAGAGPEVVDHVFFANAVAGLITGQACVPGQVALRHTGLLGIPIVNVENACASGSTAFGLACTQLMAGTADVVMVVGAEKLSHADKARSFAAFSAGYDQEEPPSAAPPAVEGAPTRSVFMDVYAQMAHQYMARSGAVAEDFAQVAVKAHRHGALNPKAQYGDPLTVDGVLGSRTIVDPLTLMMCSPLSDGAAALVLANERGLKRLNADPVRVLAATLVSGRDRTNGDRTAVERAARDAYEVAGVAAADIDVIELHDAAAPAELIVSEELGLCEPGGGPELLRSGATTIGGRVPINPSGGLLSKGHPVGATGCAQIVELVDQLRGRCGGRQVEGAKIALAENGGGYLENDAAVATVTILAR</sequence>
<dbReference type="EMBL" id="CP098502">
    <property type="protein sequence ID" value="UTI66690.1"/>
    <property type="molecule type" value="Genomic_DNA"/>
</dbReference>
<organism evidence="9 10">
    <name type="scientific">Paraconexibacter antarcticus</name>
    <dbReference type="NCBI Taxonomy" id="2949664"/>
    <lineage>
        <taxon>Bacteria</taxon>
        <taxon>Bacillati</taxon>
        <taxon>Actinomycetota</taxon>
        <taxon>Thermoleophilia</taxon>
        <taxon>Solirubrobacterales</taxon>
        <taxon>Paraconexibacteraceae</taxon>
        <taxon>Paraconexibacter</taxon>
    </lineage>
</organism>
<dbReference type="Proteomes" id="UP001056035">
    <property type="component" value="Chromosome"/>
</dbReference>
<dbReference type="InterPro" id="IPR020613">
    <property type="entry name" value="Thiolase_CS"/>
</dbReference>
<evidence type="ECO:0000259" key="7">
    <source>
        <dbReference type="Pfam" id="PF00108"/>
    </source>
</evidence>
<dbReference type="InterPro" id="IPR016039">
    <property type="entry name" value="Thiolase-like"/>
</dbReference>
<dbReference type="PIRSF" id="PIRSF000429">
    <property type="entry name" value="Ac-CoA_Ac_transf"/>
    <property type="match status" value="1"/>
</dbReference>
<dbReference type="InterPro" id="IPR020616">
    <property type="entry name" value="Thiolase_N"/>
</dbReference>
<dbReference type="PROSITE" id="PS00737">
    <property type="entry name" value="THIOLASE_2"/>
    <property type="match status" value="1"/>
</dbReference>
<keyword evidence="3" id="KW-0808">Transferase</keyword>
<dbReference type="PANTHER" id="PTHR42870:SF1">
    <property type="entry name" value="NON-SPECIFIC LIPID-TRANSFER PROTEIN-LIKE 2"/>
    <property type="match status" value="1"/>
</dbReference>
<evidence type="ECO:0000256" key="2">
    <source>
        <dbReference type="ARBA" id="ARBA00022448"/>
    </source>
</evidence>
<reference evidence="9 10" key="1">
    <citation type="submission" date="2022-06" db="EMBL/GenBank/DDBJ databases">
        <title>Paraconexibacter antarcticus.</title>
        <authorList>
            <person name="Kim C.S."/>
        </authorList>
    </citation>
    <scope>NUCLEOTIDE SEQUENCE [LARGE SCALE GENOMIC DNA]</scope>
    <source>
        <strain evidence="9 10">02-257</strain>
    </source>
</reference>
<dbReference type="InterPro" id="IPR002155">
    <property type="entry name" value="Thiolase"/>
</dbReference>
<evidence type="ECO:0000313" key="10">
    <source>
        <dbReference type="Proteomes" id="UP001056035"/>
    </source>
</evidence>
<dbReference type="PANTHER" id="PTHR42870">
    <property type="entry name" value="ACETYL-COA C-ACETYLTRANSFERASE"/>
    <property type="match status" value="1"/>
</dbReference>
<dbReference type="Pfam" id="PF00108">
    <property type="entry name" value="Thiolase_N"/>
    <property type="match status" value="1"/>
</dbReference>
<dbReference type="RefSeq" id="WP_254573357.1">
    <property type="nucleotide sequence ID" value="NZ_CP098502.1"/>
</dbReference>
<keyword evidence="10" id="KW-1185">Reference proteome</keyword>
<feature type="domain" description="Thiolase C-terminal" evidence="8">
    <location>
        <begin position="264"/>
        <end position="387"/>
    </location>
</feature>
<keyword evidence="5" id="KW-0446">Lipid-binding</keyword>
<keyword evidence="4" id="KW-0445">Lipid transport</keyword>
<proteinExistence type="predicted"/>
<dbReference type="Gene3D" id="3.40.47.10">
    <property type="match status" value="1"/>
</dbReference>
<evidence type="ECO:0000256" key="4">
    <source>
        <dbReference type="ARBA" id="ARBA00023055"/>
    </source>
</evidence>
<evidence type="ECO:0000256" key="6">
    <source>
        <dbReference type="ARBA" id="ARBA00032316"/>
    </source>
</evidence>
<dbReference type="Pfam" id="PF22691">
    <property type="entry name" value="Thiolase_C_1"/>
    <property type="match status" value="1"/>
</dbReference>
<feature type="domain" description="Thiolase N-terminal" evidence="7">
    <location>
        <begin position="5"/>
        <end position="235"/>
    </location>
</feature>
<dbReference type="SUPFAM" id="SSF53901">
    <property type="entry name" value="Thiolase-like"/>
    <property type="match status" value="1"/>
</dbReference>
<evidence type="ECO:0000313" key="9">
    <source>
        <dbReference type="EMBL" id="UTI66690.1"/>
    </source>
</evidence>